<keyword evidence="2" id="KW-1185">Reference proteome</keyword>
<comment type="caution">
    <text evidence="1">The sequence shown here is derived from an EMBL/GenBank/DDBJ whole genome shotgun (WGS) entry which is preliminary data.</text>
</comment>
<name>A0A3M7RG56_BRAPC</name>
<dbReference type="EMBL" id="REGN01003437">
    <property type="protein sequence ID" value="RNA22532.1"/>
    <property type="molecule type" value="Genomic_DNA"/>
</dbReference>
<gene>
    <name evidence="1" type="ORF">BpHYR1_030177</name>
</gene>
<organism evidence="1 2">
    <name type="scientific">Brachionus plicatilis</name>
    <name type="common">Marine rotifer</name>
    <name type="synonym">Brachionus muelleri</name>
    <dbReference type="NCBI Taxonomy" id="10195"/>
    <lineage>
        <taxon>Eukaryota</taxon>
        <taxon>Metazoa</taxon>
        <taxon>Spiralia</taxon>
        <taxon>Gnathifera</taxon>
        <taxon>Rotifera</taxon>
        <taxon>Eurotatoria</taxon>
        <taxon>Monogononta</taxon>
        <taxon>Pseudotrocha</taxon>
        <taxon>Ploima</taxon>
        <taxon>Brachionidae</taxon>
        <taxon>Brachionus</taxon>
    </lineage>
</organism>
<reference evidence="1 2" key="1">
    <citation type="journal article" date="2018" name="Sci. Rep.">
        <title>Genomic signatures of local adaptation to the degree of environmental predictability in rotifers.</title>
        <authorList>
            <person name="Franch-Gras L."/>
            <person name="Hahn C."/>
            <person name="Garcia-Roger E.M."/>
            <person name="Carmona M.J."/>
            <person name="Serra M."/>
            <person name="Gomez A."/>
        </authorList>
    </citation>
    <scope>NUCLEOTIDE SEQUENCE [LARGE SCALE GENOMIC DNA]</scope>
    <source>
        <strain evidence="1">HYR1</strain>
    </source>
</reference>
<evidence type="ECO:0000313" key="2">
    <source>
        <dbReference type="Proteomes" id="UP000276133"/>
    </source>
</evidence>
<proteinExistence type="predicted"/>
<sequence>MSSFPSTVSLSNPSATETLNRLSGATEKLRKLQLTKKEATTVSSSSIQRELSSCQIINFANSDLPVPEYEEITVTIRKSERGFGFELKNGILIKKVFPSKTII</sequence>
<evidence type="ECO:0000313" key="1">
    <source>
        <dbReference type="EMBL" id="RNA22532.1"/>
    </source>
</evidence>
<accession>A0A3M7RG56</accession>
<dbReference type="AlphaFoldDB" id="A0A3M7RG56"/>
<dbReference type="Proteomes" id="UP000276133">
    <property type="component" value="Unassembled WGS sequence"/>
</dbReference>
<protein>
    <submittedName>
        <fullName evidence="1">Uncharacterized protein</fullName>
    </submittedName>
</protein>